<evidence type="ECO:0000313" key="2">
    <source>
        <dbReference type="Proteomes" id="UP000016480"/>
    </source>
</evidence>
<evidence type="ECO:0000313" key="1">
    <source>
        <dbReference type="EMBL" id="KAF7781415.1"/>
    </source>
</evidence>
<proteinExistence type="predicted"/>
<dbReference type="EMBL" id="AHCD03000044">
    <property type="protein sequence ID" value="KAF7781415.1"/>
    <property type="molecule type" value="Genomic_DNA"/>
</dbReference>
<protein>
    <submittedName>
        <fullName evidence="1">Uncharacterized protein</fullName>
    </submittedName>
</protein>
<gene>
    <name evidence="1" type="ORF">PRUB_b0622</name>
</gene>
<organism evidence="1 2">
    <name type="scientific">Pseudoalteromonas rubra</name>
    <dbReference type="NCBI Taxonomy" id="43658"/>
    <lineage>
        <taxon>Bacteria</taxon>
        <taxon>Pseudomonadati</taxon>
        <taxon>Pseudomonadota</taxon>
        <taxon>Gammaproteobacteria</taxon>
        <taxon>Alteromonadales</taxon>
        <taxon>Pseudoalteromonadaceae</taxon>
        <taxon>Pseudoalteromonas</taxon>
    </lineage>
</organism>
<dbReference type="Proteomes" id="UP000016480">
    <property type="component" value="Unassembled WGS sequence"/>
</dbReference>
<sequence>MAFASGKRMKVYLHDPVVCGPENAQKINAANFFYVFD</sequence>
<comment type="caution">
    <text evidence="1">The sequence shown here is derived from an EMBL/GenBank/DDBJ whole genome shotgun (WGS) entry which is preliminary data.</text>
</comment>
<dbReference type="AlphaFoldDB" id="A0A8T0C082"/>
<accession>A0A8T0C082</accession>
<reference evidence="1 2" key="1">
    <citation type="journal article" date="2012" name="J. Bacteriol.">
        <title>Genome sequence of the cycloprodigiosin-producing bacterial strain Pseudoalteromonas rubra ATCC 29570(T).</title>
        <authorList>
            <person name="Xie B.B."/>
            <person name="Shu Y.L."/>
            <person name="Qin Q.L."/>
            <person name="Rong J.C."/>
            <person name="Zhang X.Y."/>
            <person name="Chen X.L."/>
            <person name="Zhou B.C."/>
            <person name="Zhang Y.Z."/>
        </authorList>
    </citation>
    <scope>NUCLEOTIDE SEQUENCE [LARGE SCALE GENOMIC DNA]</scope>
    <source>
        <strain evidence="1 2">DSM 6842</strain>
    </source>
</reference>
<name>A0A8T0C082_9GAMM</name>